<dbReference type="AlphaFoldDB" id="A0A5P4NB29"/>
<name>A0A5P4NB29_9CHLO</name>
<evidence type="ECO:0000256" key="10">
    <source>
        <dbReference type="SAM" id="Coils"/>
    </source>
</evidence>
<comment type="similarity">
    <text evidence="9">Belongs to the PsbQ family.</text>
</comment>
<evidence type="ECO:0007829" key="12">
    <source>
        <dbReference type="PDB" id="8BD3"/>
    </source>
</evidence>
<dbReference type="SUPFAM" id="SSF101112">
    <property type="entry name" value="Oxygen-evolving enhancer protein 3"/>
    <property type="match status" value="1"/>
</dbReference>
<dbReference type="GO" id="GO:0009535">
    <property type="term" value="C:chloroplast thylakoid membrane"/>
    <property type="evidence" value="ECO:0007669"/>
    <property type="project" value="UniProtKB-SubCell"/>
</dbReference>
<dbReference type="PANTHER" id="PTHR33399">
    <property type="entry name" value="OXYGEN-EVOLVING ENHANCER PROTEIN 3-1, CHLOROPLASTIC"/>
    <property type="match status" value="1"/>
</dbReference>
<evidence type="ECO:0000256" key="2">
    <source>
        <dbReference type="ARBA" id="ARBA00022528"/>
    </source>
</evidence>
<dbReference type="GO" id="GO:0009767">
    <property type="term" value="P:photosynthetic electron transport chain"/>
    <property type="evidence" value="ECO:0007669"/>
    <property type="project" value="TreeGrafter"/>
</dbReference>
<evidence type="ECO:0000256" key="8">
    <source>
        <dbReference type="ARBA" id="ARBA00023276"/>
    </source>
</evidence>
<protein>
    <submittedName>
        <fullName evidence="11">Chloroplast oxygen-evolving enhancer protein 3</fullName>
    </submittedName>
</protein>
<dbReference type="GO" id="GO:0009654">
    <property type="term" value="C:photosystem II oxygen evolving complex"/>
    <property type="evidence" value="ECO:0007669"/>
    <property type="project" value="InterPro"/>
</dbReference>
<evidence type="ECO:0000256" key="7">
    <source>
        <dbReference type="ARBA" id="ARBA00023136"/>
    </source>
</evidence>
<dbReference type="InterPro" id="IPR008797">
    <property type="entry name" value="PSII_PsbQ"/>
</dbReference>
<dbReference type="InterPro" id="IPR054099">
    <property type="entry name" value="PSII_PsbQ_pln"/>
</dbReference>
<keyword evidence="3" id="KW-0602">Photosynthesis</keyword>
<keyword evidence="8" id="KW-0604">Photosystem II</keyword>
<evidence type="ECO:0000256" key="9">
    <source>
        <dbReference type="ARBA" id="ARBA00035649"/>
    </source>
</evidence>
<sequence length="203" mass="21585">MQTVAQKAFAGSAVRSAATTPRAARAAVVVRASAESRRAVLGGLVAGVAALTASSAQALDLFDDRKARQAGFDIIYEARDLDLPQGVRDGLAQARENLDVAKARIKEAEKRIDADLDAYIAKAYWTEGRNELRRQVGTLRFDLNAVADTLPKAAKKEAQAAKNEFLAAVEALDLQLRKKNGDKAAAALADTKAKLDAVIAKLA</sequence>
<dbReference type="EMBL" id="MK086141">
    <property type="protein sequence ID" value="QFB70703.1"/>
    <property type="molecule type" value="mRNA"/>
</dbReference>
<dbReference type="GO" id="GO:0019898">
    <property type="term" value="C:extrinsic component of membrane"/>
    <property type="evidence" value="ECO:0007669"/>
    <property type="project" value="InterPro"/>
</dbReference>
<evidence type="ECO:0000256" key="6">
    <source>
        <dbReference type="ARBA" id="ARBA00023078"/>
    </source>
</evidence>
<evidence type="ECO:0000313" key="11">
    <source>
        <dbReference type="EMBL" id="QFB70703.1"/>
    </source>
</evidence>
<keyword evidence="10" id="KW-0175">Coiled coil</keyword>
<dbReference type="PDB" id="8BD3">
    <property type="method" value="EM"/>
    <property type="resolution" value="2.73 A"/>
    <property type="chains" value="U/u=59-202"/>
</dbReference>
<comment type="subcellular location">
    <subcellularLocation>
        <location evidence="1">Plastid</location>
        <location evidence="1">Chloroplast thylakoid membrane</location>
    </subcellularLocation>
</comment>
<keyword evidence="2" id="KW-0150">Chloroplast</keyword>
<keyword evidence="4" id="KW-0934">Plastid</keyword>
<evidence type="ECO:0000256" key="3">
    <source>
        <dbReference type="ARBA" id="ARBA00022531"/>
    </source>
</evidence>
<dbReference type="PANTHER" id="PTHR33399:SF3">
    <property type="entry name" value="OXYGEN-EVOLVING ENHANCER PROTEIN 3-1, CHLOROPLASTIC"/>
    <property type="match status" value="1"/>
</dbReference>
<dbReference type="InterPro" id="IPR023222">
    <property type="entry name" value="PsbQ-like_dom_sf"/>
</dbReference>
<reference evidence="12" key="2">
    <citation type="journal article" date="2023" name="Cells">
        <title>Structure of &lt;i&gt;Chlorella ohadii&lt;/i&gt; Photosystem II Reveals Protective Mechanisms against Environmental Stress.</title>
        <authorList>
            <person name="Fadeeva M."/>
            <person name="Klaiman D."/>
            <person name="Caspy I."/>
            <person name="Nelson N."/>
        </authorList>
    </citation>
    <scope>STRUCTURE BY ELECTRON MICROSCOPY (2.73 ANGSTROMS) OF 59-202</scope>
</reference>
<keyword evidence="6" id="KW-0793">Thylakoid</keyword>
<evidence type="ECO:0000256" key="1">
    <source>
        <dbReference type="ARBA" id="ARBA00004334"/>
    </source>
</evidence>
<keyword evidence="5" id="KW-0809">Transit peptide</keyword>
<dbReference type="Gene3D" id="1.20.120.290">
    <property type="entry name" value="Oxygen-evolving enhancer protein 3 (PsbQ), four-helix up-down bundle"/>
    <property type="match status" value="1"/>
</dbReference>
<evidence type="ECO:0000256" key="5">
    <source>
        <dbReference type="ARBA" id="ARBA00022946"/>
    </source>
</evidence>
<feature type="coiled-coil region" evidence="10">
    <location>
        <begin position="91"/>
        <end position="118"/>
    </location>
</feature>
<keyword evidence="12" id="KW-0002">3D-structure</keyword>
<keyword evidence="7" id="KW-0472">Membrane</keyword>
<evidence type="ECO:0000256" key="4">
    <source>
        <dbReference type="ARBA" id="ARBA00022640"/>
    </source>
</evidence>
<proteinExistence type="evidence at protein level"/>
<reference evidence="11" key="1">
    <citation type="submission" date="2018-10" db="EMBL/GenBank/DDBJ databases">
        <title>Exploiting genes from Chlorella ohadii, highly resistant to photodamage, to reduce photoinhibition in Arabidopsis thaliana.</title>
        <authorList>
            <person name="Murik O."/>
            <person name="Kaplan A."/>
        </authorList>
    </citation>
    <scope>NUCLEOTIDE SEQUENCE</scope>
    <source>
        <strain evidence="11">1</strain>
    </source>
</reference>
<dbReference type="EMDB" id="EMD-15973"/>
<dbReference type="GO" id="GO:0005509">
    <property type="term" value="F:calcium ion binding"/>
    <property type="evidence" value="ECO:0007669"/>
    <property type="project" value="InterPro"/>
</dbReference>
<dbReference type="Pfam" id="PF05757">
    <property type="entry name" value="PsbQ"/>
    <property type="match status" value="1"/>
</dbReference>
<accession>A0A5P4NB29</accession>
<organism evidence="11">
    <name type="scientific">Chlorella ohadii</name>
    <dbReference type="NCBI Taxonomy" id="2649997"/>
    <lineage>
        <taxon>Eukaryota</taxon>
        <taxon>Viridiplantae</taxon>
        <taxon>Chlorophyta</taxon>
        <taxon>core chlorophytes</taxon>
        <taxon>Trebouxiophyceae</taxon>
        <taxon>Chlorellales</taxon>
        <taxon>Chlorellaceae</taxon>
        <taxon>Chlorella clade</taxon>
        <taxon>Chlorella</taxon>
    </lineage>
</organism>